<gene>
    <name evidence="2" type="ORF">HMI49_31650</name>
</gene>
<evidence type="ECO:0000313" key="3">
    <source>
        <dbReference type="Proteomes" id="UP000563426"/>
    </source>
</evidence>
<sequence length="78" mass="8049">MSASFRLRSARPHATRVPPRPDPSRPHPMLTPRPLRSALAALLFVSACATTQAPAPDSAPVQPPPAPEASAPAPATPA</sequence>
<feature type="non-terminal residue" evidence="2">
    <location>
        <position position="78"/>
    </location>
</feature>
<feature type="compositionally biased region" description="Low complexity" evidence="1">
    <location>
        <begin position="68"/>
        <end position="78"/>
    </location>
</feature>
<reference evidence="2 3" key="1">
    <citation type="submission" date="2020-05" db="EMBL/GenBank/DDBJ databases">
        <authorList>
            <person name="Whitworth D."/>
        </authorList>
    </citation>
    <scope>NUCLEOTIDE SEQUENCE [LARGE SCALE GENOMIC DNA]</scope>
    <source>
        <strain evidence="2 3">AB043B</strain>
    </source>
</reference>
<keyword evidence="3" id="KW-1185">Reference proteome</keyword>
<accession>A0A7Y4KPY0</accession>
<proteinExistence type="predicted"/>
<dbReference type="AlphaFoldDB" id="A0A7Y4KPY0"/>
<feature type="region of interest" description="Disordered" evidence="1">
    <location>
        <begin position="1"/>
        <end position="32"/>
    </location>
</feature>
<protein>
    <submittedName>
        <fullName evidence="2">Uncharacterized protein</fullName>
    </submittedName>
</protein>
<comment type="caution">
    <text evidence="2">The sequence shown here is derived from an EMBL/GenBank/DDBJ whole genome shotgun (WGS) entry which is preliminary data.</text>
</comment>
<feature type="region of interest" description="Disordered" evidence="1">
    <location>
        <begin position="51"/>
        <end position="78"/>
    </location>
</feature>
<organism evidence="2 3">
    <name type="scientific">Corallococcus exercitus</name>
    <dbReference type="NCBI Taxonomy" id="2316736"/>
    <lineage>
        <taxon>Bacteria</taxon>
        <taxon>Pseudomonadati</taxon>
        <taxon>Myxococcota</taxon>
        <taxon>Myxococcia</taxon>
        <taxon>Myxococcales</taxon>
        <taxon>Cystobacterineae</taxon>
        <taxon>Myxococcaceae</taxon>
        <taxon>Corallococcus</taxon>
    </lineage>
</organism>
<name>A0A7Y4KPY0_9BACT</name>
<dbReference type="EMBL" id="JABFJV010000253">
    <property type="protein sequence ID" value="NOK37765.1"/>
    <property type="molecule type" value="Genomic_DNA"/>
</dbReference>
<evidence type="ECO:0000313" key="2">
    <source>
        <dbReference type="EMBL" id="NOK37765.1"/>
    </source>
</evidence>
<evidence type="ECO:0000256" key="1">
    <source>
        <dbReference type="SAM" id="MobiDB-lite"/>
    </source>
</evidence>
<dbReference type="Proteomes" id="UP000563426">
    <property type="component" value="Unassembled WGS sequence"/>
</dbReference>